<dbReference type="Proteomes" id="UP000548423">
    <property type="component" value="Unassembled WGS sequence"/>
</dbReference>
<reference evidence="3" key="2">
    <citation type="submission" date="2020-08" db="EMBL/GenBank/DDBJ databases">
        <title>The Agave Microbiome: Exploring the role of microbial communities in plant adaptations to desert environments.</title>
        <authorList>
            <person name="Partida-Martinez L.P."/>
        </authorList>
    </citation>
    <scope>NUCLEOTIDE SEQUENCE [LARGE SCALE GENOMIC DNA]</scope>
    <source>
        <strain evidence="3">AT2.8</strain>
    </source>
</reference>
<sequence>MRWLIAFPFILIGSILTATTVEDISYLGNITIKIIGFGIIAIAASFIKKKQVQANALNNNRYK</sequence>
<protein>
    <submittedName>
        <fullName evidence="2">Bacteriorhodopsin</fullName>
    </submittedName>
</protein>
<proteinExistence type="predicted"/>
<evidence type="ECO:0000313" key="3">
    <source>
        <dbReference type="Proteomes" id="UP000548423"/>
    </source>
</evidence>
<keyword evidence="1" id="KW-0472">Membrane</keyword>
<dbReference type="EMBL" id="JACCBX010000009">
    <property type="protein sequence ID" value="NYE07478.1"/>
    <property type="molecule type" value="Genomic_DNA"/>
</dbReference>
<evidence type="ECO:0000256" key="1">
    <source>
        <dbReference type="SAM" id="Phobius"/>
    </source>
</evidence>
<feature type="transmembrane region" description="Helical" evidence="1">
    <location>
        <begin position="27"/>
        <end position="47"/>
    </location>
</feature>
<gene>
    <name evidence="2" type="ORF">F4694_004289</name>
</gene>
<dbReference type="AlphaFoldDB" id="A0A852TJS0"/>
<keyword evidence="1" id="KW-0812">Transmembrane</keyword>
<keyword evidence="1" id="KW-1133">Transmembrane helix</keyword>
<organism evidence="2 3">
    <name type="scientific">Neobacillus niacini</name>
    <dbReference type="NCBI Taxonomy" id="86668"/>
    <lineage>
        <taxon>Bacteria</taxon>
        <taxon>Bacillati</taxon>
        <taxon>Bacillota</taxon>
        <taxon>Bacilli</taxon>
        <taxon>Bacillales</taxon>
        <taxon>Bacillaceae</taxon>
        <taxon>Neobacillus</taxon>
    </lineage>
</organism>
<comment type="caution">
    <text evidence="2">The sequence shown here is derived from an EMBL/GenBank/DDBJ whole genome shotgun (WGS) entry which is preliminary data.</text>
</comment>
<evidence type="ECO:0000313" key="2">
    <source>
        <dbReference type="EMBL" id="NYE07478.1"/>
    </source>
</evidence>
<name>A0A852TJS0_9BACI</name>
<reference evidence="3" key="1">
    <citation type="submission" date="2020-07" db="EMBL/GenBank/DDBJ databases">
        <authorList>
            <person name="Partida-Martinez L."/>
            <person name="Huntemann M."/>
            <person name="Clum A."/>
            <person name="Wang J."/>
            <person name="Palaniappan K."/>
            <person name="Ritter S."/>
            <person name="Chen I.-M."/>
            <person name="Stamatis D."/>
            <person name="Reddy T."/>
            <person name="O'Malley R."/>
            <person name="Daum C."/>
            <person name="Shapiro N."/>
            <person name="Ivanova N."/>
            <person name="Kyrpides N."/>
            <person name="Woyke T."/>
        </authorList>
    </citation>
    <scope>NUCLEOTIDE SEQUENCE [LARGE SCALE GENOMIC DNA]</scope>
    <source>
        <strain evidence="3">AT2.8</strain>
    </source>
</reference>
<accession>A0A852TJS0</accession>